<proteinExistence type="predicted"/>
<dbReference type="Proteomes" id="UP001054837">
    <property type="component" value="Unassembled WGS sequence"/>
</dbReference>
<evidence type="ECO:0000313" key="1">
    <source>
        <dbReference type="EMBL" id="GIY74487.1"/>
    </source>
</evidence>
<evidence type="ECO:0000313" key="2">
    <source>
        <dbReference type="Proteomes" id="UP001054837"/>
    </source>
</evidence>
<dbReference type="AlphaFoldDB" id="A0AAV4VW27"/>
<name>A0AAV4VW27_9ARAC</name>
<dbReference type="EMBL" id="BPLQ01013757">
    <property type="protein sequence ID" value="GIY74487.1"/>
    <property type="molecule type" value="Genomic_DNA"/>
</dbReference>
<protein>
    <submittedName>
        <fullName evidence="1">Uncharacterized protein</fullName>
    </submittedName>
</protein>
<organism evidence="1 2">
    <name type="scientific">Caerostris darwini</name>
    <dbReference type="NCBI Taxonomy" id="1538125"/>
    <lineage>
        <taxon>Eukaryota</taxon>
        <taxon>Metazoa</taxon>
        <taxon>Ecdysozoa</taxon>
        <taxon>Arthropoda</taxon>
        <taxon>Chelicerata</taxon>
        <taxon>Arachnida</taxon>
        <taxon>Araneae</taxon>
        <taxon>Araneomorphae</taxon>
        <taxon>Entelegynae</taxon>
        <taxon>Araneoidea</taxon>
        <taxon>Araneidae</taxon>
        <taxon>Caerostris</taxon>
    </lineage>
</organism>
<sequence>MLNDNDPSRLTSILFSTSWGILNQLFIPLTSPTLLGDILFRASCTEFKQMNNCVSGEKGKTQSHQVIGILAFFASGNHISICDVRENEARAVITETSV</sequence>
<comment type="caution">
    <text evidence="1">The sequence shown here is derived from an EMBL/GenBank/DDBJ whole genome shotgun (WGS) entry which is preliminary data.</text>
</comment>
<gene>
    <name evidence="1" type="ORF">CDAR_11101</name>
</gene>
<keyword evidence="2" id="KW-1185">Reference proteome</keyword>
<accession>A0AAV4VW27</accession>
<reference evidence="1 2" key="1">
    <citation type="submission" date="2021-06" db="EMBL/GenBank/DDBJ databases">
        <title>Caerostris darwini draft genome.</title>
        <authorList>
            <person name="Kono N."/>
            <person name="Arakawa K."/>
        </authorList>
    </citation>
    <scope>NUCLEOTIDE SEQUENCE [LARGE SCALE GENOMIC DNA]</scope>
</reference>